<dbReference type="RefSeq" id="WP_200347499.1">
    <property type="nucleotide sequence ID" value="NZ_NRSJ01000033.1"/>
</dbReference>
<name>A0AAJ0U6A3_9GAMM</name>
<sequence length="164" mass="17697">MSLLELVLILATLFCALTAGFAFAFTTVVMPGLGKLGDQAFIRGFQVIDGVIQAGQPVFGLVWIGSAVALLLSAVMGALQLYGIERVFLVASAIIYVVGVQVPTFRINVPLNNALQTLDVDAMDDDALASARRDFEARWVRWNAIRTVVASLVTVALLFVLLWL</sequence>
<organism evidence="2 3">
    <name type="scientific">Halochromatium glycolicum</name>
    <dbReference type="NCBI Taxonomy" id="85075"/>
    <lineage>
        <taxon>Bacteria</taxon>
        <taxon>Pseudomonadati</taxon>
        <taxon>Pseudomonadota</taxon>
        <taxon>Gammaproteobacteria</taxon>
        <taxon>Chromatiales</taxon>
        <taxon>Chromatiaceae</taxon>
        <taxon>Halochromatium</taxon>
    </lineage>
</organism>
<feature type="transmembrane region" description="Helical" evidence="1">
    <location>
        <begin position="86"/>
        <end position="105"/>
    </location>
</feature>
<gene>
    <name evidence="2" type="ORF">CKO40_16385</name>
</gene>
<proteinExistence type="predicted"/>
<evidence type="ECO:0008006" key="4">
    <source>
        <dbReference type="Google" id="ProtNLM"/>
    </source>
</evidence>
<evidence type="ECO:0000256" key="1">
    <source>
        <dbReference type="SAM" id="Phobius"/>
    </source>
</evidence>
<dbReference type="AlphaFoldDB" id="A0AAJ0U6A3"/>
<keyword evidence="1" id="KW-1133">Transmembrane helix</keyword>
<dbReference type="InterPro" id="IPR013901">
    <property type="entry name" value="Anthrone_oxy"/>
</dbReference>
<feature type="transmembrane region" description="Helical" evidence="1">
    <location>
        <begin position="144"/>
        <end position="163"/>
    </location>
</feature>
<keyword evidence="1" id="KW-0472">Membrane</keyword>
<comment type="caution">
    <text evidence="2">The sequence shown here is derived from an EMBL/GenBank/DDBJ whole genome shotgun (WGS) entry which is preliminary data.</text>
</comment>
<dbReference type="EMBL" id="NRSJ01000033">
    <property type="protein sequence ID" value="MBK1706088.1"/>
    <property type="molecule type" value="Genomic_DNA"/>
</dbReference>
<keyword evidence="3" id="KW-1185">Reference proteome</keyword>
<evidence type="ECO:0000313" key="2">
    <source>
        <dbReference type="EMBL" id="MBK1706088.1"/>
    </source>
</evidence>
<reference evidence="2" key="1">
    <citation type="submission" date="2017-08" db="EMBL/GenBank/DDBJ databases">
        <authorList>
            <person name="Imhoff J.F."/>
            <person name="Rahn T."/>
            <person name="Kuenzel S."/>
            <person name="Neulinger S.C."/>
        </authorList>
    </citation>
    <scope>NUCLEOTIDE SEQUENCE</scope>
    <source>
        <strain evidence="2">DSM 11080</strain>
    </source>
</reference>
<dbReference type="Pfam" id="PF08592">
    <property type="entry name" value="Anthrone_oxy"/>
    <property type="match status" value="1"/>
</dbReference>
<protein>
    <recommendedName>
        <fullName evidence="4">DUF1772 domain-containing protein</fullName>
    </recommendedName>
</protein>
<feature type="transmembrane region" description="Helical" evidence="1">
    <location>
        <begin position="58"/>
        <end position="79"/>
    </location>
</feature>
<accession>A0AAJ0U6A3</accession>
<evidence type="ECO:0000313" key="3">
    <source>
        <dbReference type="Proteomes" id="UP001296776"/>
    </source>
</evidence>
<keyword evidence="1" id="KW-0812">Transmembrane</keyword>
<dbReference type="Proteomes" id="UP001296776">
    <property type="component" value="Unassembled WGS sequence"/>
</dbReference>
<reference evidence="2" key="2">
    <citation type="journal article" date="2020" name="Microorganisms">
        <title>Osmotic Adaptation and Compatible Solute Biosynthesis of Phototrophic Bacteria as Revealed from Genome Analyses.</title>
        <authorList>
            <person name="Imhoff J.F."/>
            <person name="Rahn T."/>
            <person name="Kunzel S."/>
            <person name="Keller A."/>
            <person name="Neulinger S.C."/>
        </authorList>
    </citation>
    <scope>NUCLEOTIDE SEQUENCE</scope>
    <source>
        <strain evidence="2">DSM 11080</strain>
    </source>
</reference>